<evidence type="ECO:0000313" key="3">
    <source>
        <dbReference type="Proteomes" id="UP000663855"/>
    </source>
</evidence>
<comment type="caution">
    <text evidence="2">The sequence shown here is derived from an EMBL/GenBank/DDBJ whole genome shotgun (WGS) entry which is preliminary data.</text>
</comment>
<sequence length="313" mass="36465">MLEDNTSEKNQQNNRNIHKRIKESDDSFECEHRDSSDYQMRAKNITTQYFNNSTHRNTTANTILHMPQISNEVLPRSTFPPFRLSFNDSKLPSELSIIKDINRQCRISLSFGRYSSFDLDERISYNLTPEQLCLTTKLRKVCDTFRQHARKSISRYKKEKDLIVKTLKNLSKDKTIYITRPDQGRAVVILERSDYLMKMEQILNEPKTFKQLDEDPTIQKEDKLQRKLLHLKNIGFLTDSEYKFTRPVGSQPGKAYGLPKIDKDGVPLRSIISACGTFNDKLSKLLANKLKHLRASPTIVIDTFKFVKELQNL</sequence>
<feature type="region of interest" description="Disordered" evidence="1">
    <location>
        <begin position="1"/>
        <end position="29"/>
    </location>
</feature>
<dbReference type="AlphaFoldDB" id="A0A814FF65"/>
<name>A0A814FF65_9BILA</name>
<protein>
    <submittedName>
        <fullName evidence="2">Uncharacterized protein</fullName>
    </submittedName>
</protein>
<dbReference type="Proteomes" id="UP000663855">
    <property type="component" value="Unassembled WGS sequence"/>
</dbReference>
<accession>A0A814FF65</accession>
<proteinExistence type="predicted"/>
<reference evidence="2" key="1">
    <citation type="submission" date="2021-02" db="EMBL/GenBank/DDBJ databases">
        <authorList>
            <person name="Nowell W R."/>
        </authorList>
    </citation>
    <scope>NUCLEOTIDE SEQUENCE</scope>
</reference>
<evidence type="ECO:0000313" key="2">
    <source>
        <dbReference type="EMBL" id="CAF0982162.1"/>
    </source>
</evidence>
<dbReference type="EMBL" id="CAJNOV010000097">
    <property type="protein sequence ID" value="CAF0982162.1"/>
    <property type="molecule type" value="Genomic_DNA"/>
</dbReference>
<evidence type="ECO:0000256" key="1">
    <source>
        <dbReference type="SAM" id="MobiDB-lite"/>
    </source>
</evidence>
<organism evidence="2 3">
    <name type="scientific">Rotaria magnacalcarata</name>
    <dbReference type="NCBI Taxonomy" id="392030"/>
    <lineage>
        <taxon>Eukaryota</taxon>
        <taxon>Metazoa</taxon>
        <taxon>Spiralia</taxon>
        <taxon>Gnathifera</taxon>
        <taxon>Rotifera</taxon>
        <taxon>Eurotatoria</taxon>
        <taxon>Bdelloidea</taxon>
        <taxon>Philodinida</taxon>
        <taxon>Philodinidae</taxon>
        <taxon>Rotaria</taxon>
    </lineage>
</organism>
<gene>
    <name evidence="2" type="ORF">CJN711_LOCUS1412</name>
</gene>